<dbReference type="EMBL" id="BAABFL010000135">
    <property type="protein sequence ID" value="GAA4649538.1"/>
    <property type="molecule type" value="Genomic_DNA"/>
</dbReference>
<dbReference type="InterPro" id="IPR006182">
    <property type="entry name" value="FliF_N_dom"/>
</dbReference>
<evidence type="ECO:0000256" key="5">
    <source>
        <dbReference type="ARBA" id="ARBA00017949"/>
    </source>
</evidence>
<keyword evidence="17" id="KW-0969">Cilium</keyword>
<dbReference type="NCBIfam" id="TIGR00206">
    <property type="entry name" value="fliF"/>
    <property type="match status" value="1"/>
</dbReference>
<accession>A0ABP8V278</accession>
<evidence type="ECO:0000256" key="13">
    <source>
        <dbReference type="SAM" id="MobiDB-lite"/>
    </source>
</evidence>
<feature type="compositionally biased region" description="Basic and acidic residues" evidence="13">
    <location>
        <begin position="305"/>
        <end position="315"/>
    </location>
</feature>
<evidence type="ECO:0000256" key="8">
    <source>
        <dbReference type="ARBA" id="ARBA00022989"/>
    </source>
</evidence>
<keyword evidence="17" id="KW-0282">Flagellum</keyword>
<dbReference type="PIRSF" id="PIRSF004862">
    <property type="entry name" value="FliF"/>
    <property type="match status" value="1"/>
</dbReference>
<evidence type="ECO:0000313" key="17">
    <source>
        <dbReference type="EMBL" id="GAA4649538.1"/>
    </source>
</evidence>
<keyword evidence="8 14" id="KW-1133">Transmembrane helix</keyword>
<comment type="function">
    <text evidence="1 12">The M ring may be actively involved in energy transduction.</text>
</comment>
<evidence type="ECO:0000259" key="15">
    <source>
        <dbReference type="Pfam" id="PF01514"/>
    </source>
</evidence>
<evidence type="ECO:0000256" key="12">
    <source>
        <dbReference type="PIRNR" id="PIRNR004862"/>
    </source>
</evidence>
<reference evidence="18" key="1">
    <citation type="journal article" date="2019" name="Int. J. Syst. Evol. Microbiol.">
        <title>The Global Catalogue of Microorganisms (GCM) 10K type strain sequencing project: providing services to taxonomists for standard genome sequencing and annotation.</title>
        <authorList>
            <consortium name="The Broad Institute Genomics Platform"/>
            <consortium name="The Broad Institute Genome Sequencing Center for Infectious Disease"/>
            <person name="Wu L."/>
            <person name="Ma J."/>
        </authorList>
    </citation>
    <scope>NUCLEOTIDE SEQUENCE [LARGE SCALE GENOMIC DNA]</scope>
    <source>
        <strain evidence="18">JCM 17805</strain>
    </source>
</reference>
<comment type="similarity">
    <text evidence="4 12">Belongs to the FliF family.</text>
</comment>
<dbReference type="Pfam" id="PF08345">
    <property type="entry name" value="YscJ_FliF_C"/>
    <property type="match status" value="1"/>
</dbReference>
<feature type="domain" description="Flagellar M-ring N-terminal" evidence="15">
    <location>
        <begin position="58"/>
        <end position="233"/>
    </location>
</feature>
<dbReference type="InterPro" id="IPR013556">
    <property type="entry name" value="Flag_M-ring_C"/>
</dbReference>
<evidence type="ECO:0000256" key="6">
    <source>
        <dbReference type="ARBA" id="ARBA00022475"/>
    </source>
</evidence>
<evidence type="ECO:0000256" key="9">
    <source>
        <dbReference type="ARBA" id="ARBA00023136"/>
    </source>
</evidence>
<dbReference type="InterPro" id="IPR045851">
    <property type="entry name" value="AMP-bd_C_sf"/>
</dbReference>
<gene>
    <name evidence="17" type="primary">fliF_1</name>
    <name evidence="17" type="ORF">GCM10023116_18120</name>
</gene>
<keyword evidence="7 14" id="KW-0812">Transmembrane</keyword>
<dbReference type="PRINTS" id="PR01009">
    <property type="entry name" value="FLGMRINGFLIF"/>
</dbReference>
<comment type="subunit">
    <text evidence="11">The basal body constitutes a major portion of the flagellar organelle and consists of four rings (L,P,S, and M) mounted on a central rod. The M ring is integral to the inner membrane of the cell and may be connected to the flagellar rod via the S ring. The S (supramembrane ring) lies just distal to the M ring. The L and P rings lie in the outer membrane and the periplasmic space, respectively.</text>
</comment>
<name>A0ABP8V278_9GAMM</name>
<comment type="caution">
    <text evidence="17">The sequence shown here is derived from an EMBL/GenBank/DDBJ whole genome shotgun (WGS) entry which is preliminary data.</text>
</comment>
<evidence type="ECO:0000256" key="10">
    <source>
        <dbReference type="ARBA" id="ARBA00023143"/>
    </source>
</evidence>
<dbReference type="InterPro" id="IPR000067">
    <property type="entry name" value="FlgMring_FliF"/>
</dbReference>
<evidence type="ECO:0000256" key="3">
    <source>
        <dbReference type="ARBA" id="ARBA00004651"/>
    </source>
</evidence>
<feature type="transmembrane region" description="Helical" evidence="14">
    <location>
        <begin position="37"/>
        <end position="56"/>
    </location>
</feature>
<feature type="domain" description="Flagellar M-ring C-terminal" evidence="16">
    <location>
        <begin position="268"/>
        <end position="416"/>
    </location>
</feature>
<evidence type="ECO:0000256" key="4">
    <source>
        <dbReference type="ARBA" id="ARBA00007971"/>
    </source>
</evidence>
<keyword evidence="9 14" id="KW-0472">Membrane</keyword>
<feature type="region of interest" description="Disordered" evidence="13">
    <location>
        <begin position="293"/>
        <end position="344"/>
    </location>
</feature>
<dbReference type="Gene3D" id="3.30.300.30">
    <property type="match status" value="1"/>
</dbReference>
<feature type="transmembrane region" description="Helical" evidence="14">
    <location>
        <begin position="435"/>
        <end position="456"/>
    </location>
</feature>
<dbReference type="PANTHER" id="PTHR30046:SF0">
    <property type="entry name" value="FLAGELLAR M-RING PROTEIN"/>
    <property type="match status" value="1"/>
</dbReference>
<keyword evidence="18" id="KW-1185">Reference proteome</keyword>
<dbReference type="RefSeq" id="WP_345195416.1">
    <property type="nucleotide sequence ID" value="NZ_BAABFL010000135.1"/>
</dbReference>
<sequence>MADEHTPPAVKHEYQSRWQQVLTRVSTMIRENPKYQGLMLISLAGSLALAIVLVIWSNSTDYQPLYGSQEIYDVGGVTDALEQAGIAYRVHPGSGQILVDAARLPEARMQLAAAGIKPEKPEGLEVLDKEQPLGTSQFLENVRYRRGLEGELARTIISLRQVRNARVHLALPRKSAFVRKAEKPSASVFVDLLPGQMLDKTQVEAIVNLIAGSVPGMSRESISIVDQHGTLLSRELAMSNNGLDLAERQLDYIDKLEQTYENRVSALLEPIVGYGNFRVEVSADVDLNRIEQTSEEYDPQAQAIRSEHSSERHETGNATKTPGALSNEPAQTSDEQTAAKEVGQKEFTRNYEVDRVVKHVTRQQGTINRLSVAVVLNESAMAGGSVQMENLQQLVRDAIGFTEARNDQISIHTANFVVNDAIADNGIAWWESPQLLYYFRYLIGGILSLAVIMFLLRPLVQRIVSPPEPLPAPVDEAAEAAAAFKAAHPDLGLFSDESLSLLPPEVADFETQLVSARKLAHKEPERVAQVVKMWMSSTES</sequence>
<evidence type="ECO:0000256" key="2">
    <source>
        <dbReference type="ARBA" id="ARBA00004117"/>
    </source>
</evidence>
<dbReference type="Proteomes" id="UP001500604">
    <property type="component" value="Unassembled WGS sequence"/>
</dbReference>
<dbReference type="Pfam" id="PF01514">
    <property type="entry name" value="YscJ_FliF"/>
    <property type="match status" value="1"/>
</dbReference>
<keyword evidence="10 12" id="KW-0975">Bacterial flagellum</keyword>
<proteinExistence type="inferred from homology"/>
<dbReference type="InterPro" id="IPR043427">
    <property type="entry name" value="YscJ/FliF"/>
</dbReference>
<keyword evidence="6" id="KW-1003">Cell membrane</keyword>
<evidence type="ECO:0000256" key="11">
    <source>
        <dbReference type="ARBA" id="ARBA00025936"/>
    </source>
</evidence>
<evidence type="ECO:0000256" key="1">
    <source>
        <dbReference type="ARBA" id="ARBA00003820"/>
    </source>
</evidence>
<evidence type="ECO:0000259" key="16">
    <source>
        <dbReference type="Pfam" id="PF08345"/>
    </source>
</evidence>
<dbReference type="PANTHER" id="PTHR30046">
    <property type="entry name" value="FLAGELLAR M-RING PROTEIN"/>
    <property type="match status" value="1"/>
</dbReference>
<evidence type="ECO:0000256" key="14">
    <source>
        <dbReference type="SAM" id="Phobius"/>
    </source>
</evidence>
<organism evidence="17 18">
    <name type="scientific">Kistimonas scapharcae</name>
    <dbReference type="NCBI Taxonomy" id="1036133"/>
    <lineage>
        <taxon>Bacteria</taxon>
        <taxon>Pseudomonadati</taxon>
        <taxon>Pseudomonadota</taxon>
        <taxon>Gammaproteobacteria</taxon>
        <taxon>Oceanospirillales</taxon>
        <taxon>Endozoicomonadaceae</taxon>
        <taxon>Kistimonas</taxon>
    </lineage>
</organism>
<keyword evidence="17" id="KW-0966">Cell projection</keyword>
<evidence type="ECO:0000313" key="18">
    <source>
        <dbReference type="Proteomes" id="UP001500604"/>
    </source>
</evidence>
<protein>
    <recommendedName>
        <fullName evidence="5 12">Flagellar M-ring protein</fullName>
    </recommendedName>
</protein>
<comment type="subcellular location">
    <subcellularLocation>
        <location evidence="2 12">Bacterial flagellum basal body</location>
    </subcellularLocation>
    <subcellularLocation>
        <location evidence="3">Cell membrane</location>
        <topology evidence="3">Multi-pass membrane protein</topology>
    </subcellularLocation>
</comment>
<evidence type="ECO:0000256" key="7">
    <source>
        <dbReference type="ARBA" id="ARBA00022692"/>
    </source>
</evidence>